<reference evidence="1 2" key="1">
    <citation type="submission" date="2017-05" db="EMBL/GenBank/DDBJ databases">
        <authorList>
            <person name="Varghese N."/>
            <person name="Submissions S."/>
        </authorList>
    </citation>
    <scope>NUCLEOTIDE SEQUENCE [LARGE SCALE GENOMIC DNA]</scope>
    <source>
        <strain evidence="1 2">DSM 29506</strain>
    </source>
</reference>
<proteinExistence type="predicted"/>
<dbReference type="Proteomes" id="UP000316030">
    <property type="component" value="Unassembled WGS sequence"/>
</dbReference>
<accession>A0A521CF12</accession>
<dbReference type="EMBL" id="FXTO01000006">
    <property type="protein sequence ID" value="SMO58023.1"/>
    <property type="molecule type" value="Genomic_DNA"/>
</dbReference>
<name>A0A521CF12_9RHOB</name>
<keyword evidence="2" id="KW-1185">Reference proteome</keyword>
<organism evidence="1 2">
    <name type="scientific">Thalassovita litoralis</name>
    <dbReference type="NCBI Taxonomy" id="1010611"/>
    <lineage>
        <taxon>Bacteria</taxon>
        <taxon>Pseudomonadati</taxon>
        <taxon>Pseudomonadota</taxon>
        <taxon>Alphaproteobacteria</taxon>
        <taxon>Rhodobacterales</taxon>
        <taxon>Roseobacteraceae</taxon>
        <taxon>Thalassovita</taxon>
    </lineage>
</organism>
<gene>
    <name evidence="1" type="ORF">SAMN06265173_106116</name>
</gene>
<protein>
    <submittedName>
        <fullName evidence="1">Uncharacterized protein</fullName>
    </submittedName>
</protein>
<dbReference type="AlphaFoldDB" id="A0A521CF12"/>
<evidence type="ECO:0000313" key="2">
    <source>
        <dbReference type="Proteomes" id="UP000316030"/>
    </source>
</evidence>
<sequence>MVPGQAAARDVGADAFGKSIYNQKETRVC</sequence>
<evidence type="ECO:0000313" key="1">
    <source>
        <dbReference type="EMBL" id="SMO58023.1"/>
    </source>
</evidence>